<dbReference type="InterPro" id="IPR003321">
    <property type="entry name" value="Cyt_c552"/>
</dbReference>
<keyword evidence="7" id="KW-0106">Calcium</keyword>
<protein>
    <recommendedName>
        <fullName evidence="3">nitrite reductase (cytochrome; ammonia-forming)</fullName>
        <ecNumber evidence="3">1.7.2.2</ecNumber>
    </recommendedName>
</protein>
<comment type="subcellular location">
    <subcellularLocation>
        <location evidence="1">Cell envelope</location>
    </subcellularLocation>
</comment>
<evidence type="ECO:0000256" key="5">
    <source>
        <dbReference type="ARBA" id="ARBA00022723"/>
    </source>
</evidence>
<dbReference type="GO" id="GO:0019645">
    <property type="term" value="P:anaerobic electron transport chain"/>
    <property type="evidence" value="ECO:0007669"/>
    <property type="project" value="TreeGrafter"/>
</dbReference>
<evidence type="ECO:0000256" key="11">
    <source>
        <dbReference type="SAM" id="Phobius"/>
    </source>
</evidence>
<proteinExistence type="inferred from homology"/>
<organism evidence="12">
    <name type="scientific">hydrothermal vent metagenome</name>
    <dbReference type="NCBI Taxonomy" id="652676"/>
    <lineage>
        <taxon>unclassified sequences</taxon>
        <taxon>metagenomes</taxon>
        <taxon>ecological metagenomes</taxon>
    </lineage>
</organism>
<dbReference type="Pfam" id="PF02335">
    <property type="entry name" value="Cytochrom_C552"/>
    <property type="match status" value="1"/>
</dbReference>
<comment type="catalytic activity">
    <reaction evidence="10">
        <text>6 Fe(III)-[cytochrome c] + NH4(+) + 2 H2O = 6 Fe(II)-[cytochrome c] + nitrite + 8 H(+)</text>
        <dbReference type="Rhea" id="RHEA:13089"/>
        <dbReference type="Rhea" id="RHEA-COMP:10350"/>
        <dbReference type="Rhea" id="RHEA-COMP:14399"/>
        <dbReference type="ChEBI" id="CHEBI:15377"/>
        <dbReference type="ChEBI" id="CHEBI:15378"/>
        <dbReference type="ChEBI" id="CHEBI:16301"/>
        <dbReference type="ChEBI" id="CHEBI:28938"/>
        <dbReference type="ChEBI" id="CHEBI:29033"/>
        <dbReference type="ChEBI" id="CHEBI:29034"/>
        <dbReference type="EC" id="1.7.2.2"/>
    </reaction>
</comment>
<dbReference type="GO" id="GO:0042279">
    <property type="term" value="F:nitrite reductase (cytochrome, ammonia-forming) activity"/>
    <property type="evidence" value="ECO:0007669"/>
    <property type="project" value="UniProtKB-EC"/>
</dbReference>
<evidence type="ECO:0000256" key="8">
    <source>
        <dbReference type="ARBA" id="ARBA00023002"/>
    </source>
</evidence>
<keyword evidence="5" id="KW-0479">Metal-binding</keyword>
<feature type="transmembrane region" description="Helical" evidence="11">
    <location>
        <begin position="12"/>
        <end position="31"/>
    </location>
</feature>
<evidence type="ECO:0000256" key="7">
    <source>
        <dbReference type="ARBA" id="ARBA00022837"/>
    </source>
</evidence>
<accession>A0A3B0UIK4</accession>
<keyword evidence="8 12" id="KW-0560">Oxidoreductase</keyword>
<dbReference type="Gene3D" id="1.20.140.10">
    <property type="entry name" value="Butyryl-CoA Dehydrogenase, subunit A, domain 3"/>
    <property type="match status" value="1"/>
</dbReference>
<dbReference type="SUPFAM" id="SSF48695">
    <property type="entry name" value="Multiheme cytochromes"/>
    <property type="match status" value="1"/>
</dbReference>
<keyword evidence="9" id="KW-0408">Iron</keyword>
<dbReference type="GO" id="GO:0030288">
    <property type="term" value="C:outer membrane-bounded periplasmic space"/>
    <property type="evidence" value="ECO:0007669"/>
    <property type="project" value="TreeGrafter"/>
</dbReference>
<evidence type="ECO:0000256" key="9">
    <source>
        <dbReference type="ARBA" id="ARBA00023004"/>
    </source>
</evidence>
<evidence type="ECO:0000256" key="10">
    <source>
        <dbReference type="ARBA" id="ARBA00049131"/>
    </source>
</evidence>
<evidence type="ECO:0000256" key="6">
    <source>
        <dbReference type="ARBA" id="ARBA00022729"/>
    </source>
</evidence>
<evidence type="ECO:0000313" key="12">
    <source>
        <dbReference type="EMBL" id="VAW30931.1"/>
    </source>
</evidence>
<dbReference type="PANTHER" id="PTHR30633">
    <property type="entry name" value="CYTOCHROME C-552 RESPIRATORY NITRITE REDUCTASE"/>
    <property type="match status" value="1"/>
</dbReference>
<keyword evidence="11" id="KW-1133">Transmembrane helix</keyword>
<dbReference type="EMBL" id="UOEU01000114">
    <property type="protein sequence ID" value="VAW30931.1"/>
    <property type="molecule type" value="Genomic_DNA"/>
</dbReference>
<name>A0A3B0UIK4_9ZZZZ</name>
<keyword evidence="6" id="KW-0732">Signal</keyword>
<sequence>MRRIFSRQTLAYTAIFITASVLTAIVAGLLVNINERKQEASQYPLQVVEIPEGELDPDVWGRNFPHQYDSFSRTEEDYGKTAYGGSTVYSKLEAYPAMIRLWDGYAFSKDHNEERGHYYAQIDQANTQRVKLVSQPGACINCHAAEVPQLIAEMGWESFNSTPFNEFEGKLNLGSSCADCHDPQTMELVITRPAFANAMADRGIDWTQASRQEMRSYVCAQCHVEYYFQGEDKLLTFPWSQGLSMDAIEQYYNDADFTDWTHAETGAPMLKVQHPEFELWSSSLHARSGVSCADCHMPFVREGSVKVSDHWLRSPLENISQSCQTCHNRPEDELLERVTIIQDITAGLLRDSEAALLGAIDAIVAAREAGATDEALAEALQLHRAASFRWDFISSENSTGFHSPQEAARILAEAIDLARQTELEANQVLAEVMGDR</sequence>
<dbReference type="GO" id="GO:0020037">
    <property type="term" value="F:heme binding"/>
    <property type="evidence" value="ECO:0007669"/>
    <property type="project" value="TreeGrafter"/>
</dbReference>
<evidence type="ECO:0000256" key="2">
    <source>
        <dbReference type="ARBA" id="ARBA00009288"/>
    </source>
</evidence>
<dbReference type="EC" id="1.7.2.2" evidence="3"/>
<evidence type="ECO:0000256" key="3">
    <source>
        <dbReference type="ARBA" id="ARBA00011887"/>
    </source>
</evidence>
<dbReference type="CDD" id="cd00548">
    <property type="entry name" value="NrfA-like"/>
    <property type="match status" value="1"/>
</dbReference>
<dbReference type="InterPro" id="IPR036280">
    <property type="entry name" value="Multihaem_cyt_sf"/>
</dbReference>
<evidence type="ECO:0000256" key="1">
    <source>
        <dbReference type="ARBA" id="ARBA00004196"/>
    </source>
</evidence>
<reference evidence="12" key="1">
    <citation type="submission" date="2018-06" db="EMBL/GenBank/DDBJ databases">
        <authorList>
            <person name="Zhirakovskaya E."/>
        </authorList>
    </citation>
    <scope>NUCLEOTIDE SEQUENCE</scope>
</reference>
<comment type="similarity">
    <text evidence="2">Belongs to the cytochrome c-552 family.</text>
</comment>
<keyword evidence="11" id="KW-0812">Transmembrane</keyword>
<evidence type="ECO:0000256" key="4">
    <source>
        <dbReference type="ARBA" id="ARBA00022617"/>
    </source>
</evidence>
<dbReference type="PIRSF" id="PIRSF000243">
    <property type="entry name" value="Cyt_c552"/>
    <property type="match status" value="1"/>
</dbReference>
<keyword evidence="11" id="KW-0472">Membrane</keyword>
<dbReference type="AlphaFoldDB" id="A0A3B0UIK4"/>
<dbReference type="GO" id="GO:0046872">
    <property type="term" value="F:metal ion binding"/>
    <property type="evidence" value="ECO:0007669"/>
    <property type="project" value="UniProtKB-KW"/>
</dbReference>
<gene>
    <name evidence="12" type="ORF">MNBD_CHLOROFLEXI01-1257</name>
</gene>
<keyword evidence="4" id="KW-0349">Heme</keyword>
<dbReference type="Gene3D" id="1.10.1130.10">
    <property type="entry name" value="Flavocytochrome C3, Chain A"/>
    <property type="match status" value="1"/>
</dbReference>
<dbReference type="PANTHER" id="PTHR30633:SF0">
    <property type="entry name" value="CYTOCHROME C-552"/>
    <property type="match status" value="1"/>
</dbReference>